<evidence type="ECO:0000313" key="1">
    <source>
        <dbReference type="EMBL" id="CAB4922726.1"/>
    </source>
</evidence>
<proteinExistence type="predicted"/>
<accession>A0A6J7HVC4</accession>
<protein>
    <submittedName>
        <fullName evidence="1">Unannotated protein</fullName>
    </submittedName>
</protein>
<gene>
    <name evidence="1" type="ORF">UFOPK3609_01484</name>
</gene>
<dbReference type="Gene3D" id="3.30.450.40">
    <property type="match status" value="1"/>
</dbReference>
<reference evidence="1" key="1">
    <citation type="submission" date="2020-05" db="EMBL/GenBank/DDBJ databases">
        <authorList>
            <person name="Chiriac C."/>
            <person name="Salcher M."/>
            <person name="Ghai R."/>
            <person name="Kavagutti S V."/>
        </authorList>
    </citation>
    <scope>NUCLEOTIDE SEQUENCE</scope>
</reference>
<dbReference type="InterPro" id="IPR029016">
    <property type="entry name" value="GAF-like_dom_sf"/>
</dbReference>
<dbReference type="SUPFAM" id="SSF55781">
    <property type="entry name" value="GAF domain-like"/>
    <property type="match status" value="1"/>
</dbReference>
<dbReference type="EMBL" id="CAFBMQ010000250">
    <property type="protein sequence ID" value="CAB4922726.1"/>
    <property type="molecule type" value="Genomic_DNA"/>
</dbReference>
<sequence length="231" mass="24160">MSPGAAFVAELDRGPGDPELLPERLARACVAALPVDGAGLSHAFDPDRRLPLGASDAQAVAAEQMQFALGDGPCLEAQRRRRPLAVSAPELAQRWPVYASQLAARTAYRSVLAVPVGGPLAAVTTLDLFCTDAEAPAVPDEDVAEVALLVGDALAADMSGGQHRLLGLPDWFHRPAVVARQRVWLAVAQLSGQDGISNAAALAVLRARAFRLDQDLETAAEGLLRGEVPPA</sequence>
<organism evidence="1">
    <name type="scientific">freshwater metagenome</name>
    <dbReference type="NCBI Taxonomy" id="449393"/>
    <lineage>
        <taxon>unclassified sequences</taxon>
        <taxon>metagenomes</taxon>
        <taxon>ecological metagenomes</taxon>
    </lineage>
</organism>
<dbReference type="AlphaFoldDB" id="A0A6J7HVC4"/>
<name>A0A6J7HVC4_9ZZZZ</name>